<accession>A0ABQ9IT01</accession>
<dbReference type="PROSITE" id="PS01186">
    <property type="entry name" value="EGF_2"/>
    <property type="match status" value="1"/>
</dbReference>
<keyword evidence="1" id="KW-0245">EGF-like domain</keyword>
<evidence type="ECO:0000313" key="4">
    <source>
        <dbReference type="Proteomes" id="UP001162164"/>
    </source>
</evidence>
<dbReference type="Pfam" id="PF00008">
    <property type="entry name" value="EGF"/>
    <property type="match status" value="1"/>
</dbReference>
<keyword evidence="4" id="KW-1185">Reference proteome</keyword>
<dbReference type="Proteomes" id="UP001162164">
    <property type="component" value="Unassembled WGS sequence"/>
</dbReference>
<proteinExistence type="predicted"/>
<keyword evidence="1" id="KW-1015">Disulfide bond</keyword>
<dbReference type="EMBL" id="JAPWTJ010002915">
    <property type="protein sequence ID" value="KAJ8964020.1"/>
    <property type="molecule type" value="Genomic_DNA"/>
</dbReference>
<sequence>MDAWLQLNGGKHVQGRSKGLFSRITFREPLFIGGPGNISGLIEKLPVSKGLKVGIFIIDKRKECTADRCSRVPCQHGGKCFTSNDSAFCLCPLGFSGDLCEIRVDLQLLATIWDLQILDLYTCGGQFNAKTVPLASDYSQFSSVPYSLIQ</sequence>
<dbReference type="PROSITE" id="PS00022">
    <property type="entry name" value="EGF_1"/>
    <property type="match status" value="1"/>
</dbReference>
<comment type="caution">
    <text evidence="1">Lacks conserved residue(s) required for the propagation of feature annotation.</text>
</comment>
<reference evidence="3" key="1">
    <citation type="journal article" date="2023" name="Insect Mol. Biol.">
        <title>Genome sequencing provides insights into the evolution of gene families encoding plant cell wall-degrading enzymes in longhorned beetles.</title>
        <authorList>
            <person name="Shin N.R."/>
            <person name="Okamura Y."/>
            <person name="Kirsch R."/>
            <person name="Pauchet Y."/>
        </authorList>
    </citation>
    <scope>NUCLEOTIDE SEQUENCE</scope>
    <source>
        <strain evidence="3">MMC_N1</strain>
    </source>
</reference>
<dbReference type="PROSITE" id="PS50026">
    <property type="entry name" value="EGF_3"/>
    <property type="match status" value="1"/>
</dbReference>
<organism evidence="3 4">
    <name type="scientific">Molorchus minor</name>
    <dbReference type="NCBI Taxonomy" id="1323400"/>
    <lineage>
        <taxon>Eukaryota</taxon>
        <taxon>Metazoa</taxon>
        <taxon>Ecdysozoa</taxon>
        <taxon>Arthropoda</taxon>
        <taxon>Hexapoda</taxon>
        <taxon>Insecta</taxon>
        <taxon>Pterygota</taxon>
        <taxon>Neoptera</taxon>
        <taxon>Endopterygota</taxon>
        <taxon>Coleoptera</taxon>
        <taxon>Polyphaga</taxon>
        <taxon>Cucujiformia</taxon>
        <taxon>Chrysomeloidea</taxon>
        <taxon>Cerambycidae</taxon>
        <taxon>Lamiinae</taxon>
        <taxon>Monochamini</taxon>
        <taxon>Molorchus</taxon>
    </lineage>
</organism>
<dbReference type="InterPro" id="IPR000742">
    <property type="entry name" value="EGF"/>
</dbReference>
<dbReference type="SMART" id="SM00181">
    <property type="entry name" value="EGF"/>
    <property type="match status" value="1"/>
</dbReference>
<name>A0ABQ9IT01_9CUCU</name>
<gene>
    <name evidence="3" type="ORF">NQ317_008588</name>
</gene>
<protein>
    <recommendedName>
        <fullName evidence="2">EGF-like domain-containing protein</fullName>
    </recommendedName>
</protein>
<feature type="disulfide bond" evidence="1">
    <location>
        <begin position="91"/>
        <end position="100"/>
    </location>
</feature>
<evidence type="ECO:0000256" key="1">
    <source>
        <dbReference type="PROSITE-ProRule" id="PRU00076"/>
    </source>
</evidence>
<dbReference type="CDD" id="cd00054">
    <property type="entry name" value="EGF_CA"/>
    <property type="match status" value="1"/>
</dbReference>
<evidence type="ECO:0000259" key="2">
    <source>
        <dbReference type="PROSITE" id="PS50026"/>
    </source>
</evidence>
<dbReference type="Gene3D" id="2.10.25.10">
    <property type="entry name" value="Laminin"/>
    <property type="match status" value="1"/>
</dbReference>
<comment type="caution">
    <text evidence="3">The sequence shown here is derived from an EMBL/GenBank/DDBJ whole genome shotgun (WGS) entry which is preliminary data.</text>
</comment>
<feature type="domain" description="EGF-like" evidence="2">
    <location>
        <begin position="65"/>
        <end position="101"/>
    </location>
</feature>
<evidence type="ECO:0000313" key="3">
    <source>
        <dbReference type="EMBL" id="KAJ8964020.1"/>
    </source>
</evidence>
<dbReference type="SUPFAM" id="SSF57196">
    <property type="entry name" value="EGF/Laminin"/>
    <property type="match status" value="1"/>
</dbReference>